<dbReference type="AlphaFoldDB" id="B7JWX1"/>
<dbReference type="EMBL" id="CP001287">
    <property type="protein sequence ID" value="ACK65820.1"/>
    <property type="molecule type" value="Genomic_DNA"/>
</dbReference>
<dbReference type="SUPFAM" id="SSF159203">
    <property type="entry name" value="NifT/FixU-like"/>
    <property type="match status" value="1"/>
</dbReference>
<dbReference type="GO" id="GO:0009399">
    <property type="term" value="P:nitrogen fixation"/>
    <property type="evidence" value="ECO:0007669"/>
    <property type="project" value="InterPro"/>
</dbReference>
<accession>B7JWX1</accession>
<dbReference type="InterPro" id="IPR024044">
    <property type="entry name" value="NifT/FixU_barrel-like_dom_sf"/>
</dbReference>
<keyword evidence="2" id="KW-1185">Reference proteome</keyword>
<dbReference type="Gene3D" id="2.40.50.240">
    <property type="entry name" value="NifT/FixU-like"/>
    <property type="match status" value="1"/>
</dbReference>
<dbReference type="STRING" id="41431.PCC8801_1774"/>
<dbReference type="Proteomes" id="UP000008204">
    <property type="component" value="Chromosome"/>
</dbReference>
<dbReference type="RefSeq" id="WP_012595093.1">
    <property type="nucleotide sequence ID" value="NC_011726.1"/>
</dbReference>
<evidence type="ECO:0000313" key="2">
    <source>
        <dbReference type="Proteomes" id="UP000008204"/>
    </source>
</evidence>
<dbReference type="Pfam" id="PF06988">
    <property type="entry name" value="NifT"/>
    <property type="match status" value="1"/>
</dbReference>
<proteinExistence type="predicted"/>
<organism evidence="1 2">
    <name type="scientific">Rippkaea orientalis (strain PCC 8801 / RF-1)</name>
    <name type="common">Cyanothece sp. (strain PCC 8801)</name>
    <dbReference type="NCBI Taxonomy" id="41431"/>
    <lineage>
        <taxon>Bacteria</taxon>
        <taxon>Bacillati</taxon>
        <taxon>Cyanobacteriota</taxon>
        <taxon>Cyanophyceae</taxon>
        <taxon>Oscillatoriophycideae</taxon>
        <taxon>Chroococcales</taxon>
        <taxon>Aphanothecaceae</taxon>
        <taxon>Rippkaea</taxon>
        <taxon>Rippkaea orientalis</taxon>
    </lineage>
</organism>
<sequence length="66" mass="7422">MKVMLRRNGSGDLSVYVPKKDLEEVVVSQTDSEEGRVLTLANGWELQFPGLTDDIKLPQTFEAKKL</sequence>
<dbReference type="OrthoDB" id="9805052at2"/>
<reference evidence="2" key="1">
    <citation type="journal article" date="2011" name="MBio">
        <title>Novel metabolic attributes of the genus Cyanothece, comprising a group of unicellular nitrogen-fixing Cyanobacteria.</title>
        <authorList>
            <person name="Bandyopadhyay A."/>
            <person name="Elvitigala T."/>
            <person name="Welsh E."/>
            <person name="Stockel J."/>
            <person name="Liberton M."/>
            <person name="Min H."/>
            <person name="Sherman L.A."/>
            <person name="Pakrasi H.B."/>
        </authorList>
    </citation>
    <scope>NUCLEOTIDE SEQUENCE [LARGE SCALE GENOMIC DNA]</scope>
    <source>
        <strain evidence="2">PCC 8801</strain>
    </source>
</reference>
<protein>
    <submittedName>
        <fullName evidence="1">Nitrogen fixation protein FixT</fullName>
    </submittedName>
</protein>
<dbReference type="HOGENOM" id="CLU_195869_1_0_3"/>
<dbReference type="eggNOG" id="COG5554">
    <property type="taxonomic scope" value="Bacteria"/>
</dbReference>
<evidence type="ECO:0000313" key="1">
    <source>
        <dbReference type="EMBL" id="ACK65820.1"/>
    </source>
</evidence>
<dbReference type="KEGG" id="cyp:PCC8801_1774"/>
<gene>
    <name evidence="1" type="ordered locus">PCC8801_1774</name>
</gene>
<name>B7JWX1_RIPO1</name>
<dbReference type="NCBIfam" id="TIGR02934">
    <property type="entry name" value="nifT_nitrog"/>
    <property type="match status" value="1"/>
</dbReference>
<dbReference type="InterPro" id="IPR009727">
    <property type="entry name" value="NifT"/>
</dbReference>